<accession>A0A9K3GHV3</accession>
<dbReference type="Proteomes" id="UP000265618">
    <property type="component" value="Unassembled WGS sequence"/>
</dbReference>
<feature type="chain" id="PRO_5039950430" evidence="1">
    <location>
        <begin position="22"/>
        <end position="108"/>
    </location>
</feature>
<sequence length="108" mass="11333">MHIRSALLLVGALLFVGGALADDACVFAARTPYLASDVAPCLRGAYTADSYDGDSLVAGAVAAASQYFLIGTTANEDVMTGLEALYNAYPEGGDWSPYDLEMDIARVF</sequence>
<keyword evidence="3" id="KW-1185">Reference proteome</keyword>
<protein>
    <submittedName>
        <fullName evidence="2">Uncharacterized protein</fullName>
    </submittedName>
</protein>
<evidence type="ECO:0000313" key="2">
    <source>
        <dbReference type="EMBL" id="GIQ83232.1"/>
    </source>
</evidence>
<dbReference type="EMBL" id="BDIP01000971">
    <property type="protein sequence ID" value="GIQ83232.1"/>
    <property type="molecule type" value="Genomic_DNA"/>
</dbReference>
<feature type="signal peptide" evidence="1">
    <location>
        <begin position="1"/>
        <end position="21"/>
    </location>
</feature>
<gene>
    <name evidence="2" type="ORF">KIPB_004523</name>
</gene>
<evidence type="ECO:0000313" key="3">
    <source>
        <dbReference type="Proteomes" id="UP000265618"/>
    </source>
</evidence>
<reference evidence="2 3" key="1">
    <citation type="journal article" date="2018" name="PLoS ONE">
        <title>The draft genome of Kipferlia bialata reveals reductive genome evolution in fornicate parasites.</title>
        <authorList>
            <person name="Tanifuji G."/>
            <person name="Takabayashi S."/>
            <person name="Kume K."/>
            <person name="Takagi M."/>
            <person name="Nakayama T."/>
            <person name="Kamikawa R."/>
            <person name="Inagaki Y."/>
            <person name="Hashimoto T."/>
        </authorList>
    </citation>
    <scope>NUCLEOTIDE SEQUENCE [LARGE SCALE GENOMIC DNA]</scope>
    <source>
        <strain evidence="2">NY0173</strain>
    </source>
</reference>
<proteinExistence type="predicted"/>
<dbReference type="OrthoDB" id="269227at2759"/>
<dbReference type="AlphaFoldDB" id="A0A9K3GHV3"/>
<organism evidence="2 3">
    <name type="scientific">Kipferlia bialata</name>
    <dbReference type="NCBI Taxonomy" id="797122"/>
    <lineage>
        <taxon>Eukaryota</taxon>
        <taxon>Metamonada</taxon>
        <taxon>Carpediemonas-like organisms</taxon>
        <taxon>Kipferlia</taxon>
    </lineage>
</organism>
<name>A0A9K3GHV3_9EUKA</name>
<comment type="caution">
    <text evidence="2">The sequence shown here is derived from an EMBL/GenBank/DDBJ whole genome shotgun (WGS) entry which is preliminary data.</text>
</comment>
<feature type="non-terminal residue" evidence="2">
    <location>
        <position position="1"/>
    </location>
</feature>
<keyword evidence="1" id="KW-0732">Signal</keyword>
<evidence type="ECO:0000256" key="1">
    <source>
        <dbReference type="SAM" id="SignalP"/>
    </source>
</evidence>